<gene>
    <name evidence="2" type="ORF">Prudu_018518</name>
</gene>
<feature type="region of interest" description="Disordered" evidence="1">
    <location>
        <begin position="134"/>
        <end position="162"/>
    </location>
</feature>
<feature type="region of interest" description="Disordered" evidence="1">
    <location>
        <begin position="314"/>
        <end position="334"/>
    </location>
</feature>
<reference evidence="2" key="1">
    <citation type="journal article" date="2019" name="Science">
        <title>Mutation of a bHLH transcription factor allowed almond domestication.</title>
        <authorList>
            <person name="Sanchez-Perez R."/>
            <person name="Pavan S."/>
            <person name="Mazzeo R."/>
            <person name="Moldovan C."/>
            <person name="Aiese Cigliano R."/>
            <person name="Del Cueto J."/>
            <person name="Ricciardi F."/>
            <person name="Lotti C."/>
            <person name="Ricciardi L."/>
            <person name="Dicenta F."/>
            <person name="Lopez-Marques R.L."/>
            <person name="Lindberg Moller B."/>
        </authorList>
    </citation>
    <scope>NUCLEOTIDE SEQUENCE</scope>
</reference>
<proteinExistence type="predicted"/>
<protein>
    <submittedName>
        <fullName evidence="2">Uncharacterized protein</fullName>
    </submittedName>
</protein>
<sequence length="334" mass="38201">MPLALGFAISEYPGLRFAIRRILHDPEITWTDISKIQRDRTVKRHCTHGLRDMENPFGAQTDSELRSAKSHALSRATTLAHAPPHARPDRVSKAIRVCRKIVEPRLQTSTLDRALKIGGKPYLTRKKWWRNEGERTAGSSNTTVDENGRFRPRSDVRRTGVGQERTAGELAFDWHRCRRSVRTVVAVGATGRREGRGREAIGREEREMTGEREEQTSQPIEHETSLQSMVFQLAAHPPFPASDKGWGKELGQNKDPFYITKNKDGFYIPKAHHYQFLVIWIHILVKERTNGASVHLVHYRRCRHSSTRKLEVITWPAGPKPDKPRPKPKSSPKI</sequence>
<feature type="region of interest" description="Disordered" evidence="1">
    <location>
        <begin position="51"/>
        <end position="89"/>
    </location>
</feature>
<evidence type="ECO:0000313" key="2">
    <source>
        <dbReference type="EMBL" id="BBH06782.1"/>
    </source>
</evidence>
<feature type="compositionally biased region" description="Basic and acidic residues" evidence="1">
    <location>
        <begin position="146"/>
        <end position="158"/>
    </location>
</feature>
<dbReference type="AlphaFoldDB" id="A0A4Y1RR09"/>
<name>A0A4Y1RR09_PRUDU</name>
<organism evidence="2">
    <name type="scientific">Prunus dulcis</name>
    <name type="common">Almond</name>
    <name type="synonym">Amygdalus dulcis</name>
    <dbReference type="NCBI Taxonomy" id="3755"/>
    <lineage>
        <taxon>Eukaryota</taxon>
        <taxon>Viridiplantae</taxon>
        <taxon>Streptophyta</taxon>
        <taxon>Embryophyta</taxon>
        <taxon>Tracheophyta</taxon>
        <taxon>Spermatophyta</taxon>
        <taxon>Magnoliopsida</taxon>
        <taxon>eudicotyledons</taxon>
        <taxon>Gunneridae</taxon>
        <taxon>Pentapetalae</taxon>
        <taxon>rosids</taxon>
        <taxon>fabids</taxon>
        <taxon>Rosales</taxon>
        <taxon>Rosaceae</taxon>
        <taxon>Amygdaloideae</taxon>
        <taxon>Amygdaleae</taxon>
        <taxon>Prunus</taxon>
    </lineage>
</organism>
<accession>A0A4Y1RR09</accession>
<feature type="region of interest" description="Disordered" evidence="1">
    <location>
        <begin position="193"/>
        <end position="220"/>
    </location>
</feature>
<evidence type="ECO:0000256" key="1">
    <source>
        <dbReference type="SAM" id="MobiDB-lite"/>
    </source>
</evidence>
<dbReference type="EMBL" id="AP019302">
    <property type="protein sequence ID" value="BBH06782.1"/>
    <property type="molecule type" value="Genomic_DNA"/>
</dbReference>